<keyword evidence="1" id="KW-0175">Coiled coil</keyword>
<gene>
    <name evidence="3" type="ORF">C1645_244593</name>
</gene>
<evidence type="ECO:0000313" key="4">
    <source>
        <dbReference type="Proteomes" id="UP000265703"/>
    </source>
</evidence>
<dbReference type="AlphaFoldDB" id="A0A397SQH6"/>
<name>A0A397SQH6_9GLOM</name>
<keyword evidence="2" id="KW-1133">Transmembrane helix</keyword>
<reference evidence="3 4" key="1">
    <citation type="submission" date="2018-06" db="EMBL/GenBank/DDBJ databases">
        <title>Comparative genomics reveals the genomic features of Rhizophagus irregularis, R. cerebriforme, R. diaphanum and Gigaspora rosea, and their symbiotic lifestyle signature.</title>
        <authorList>
            <person name="Morin E."/>
            <person name="San Clemente H."/>
            <person name="Chen E.C.H."/>
            <person name="De La Providencia I."/>
            <person name="Hainaut M."/>
            <person name="Kuo A."/>
            <person name="Kohler A."/>
            <person name="Murat C."/>
            <person name="Tang N."/>
            <person name="Roy S."/>
            <person name="Loubradou J."/>
            <person name="Henrissat B."/>
            <person name="Grigoriev I.V."/>
            <person name="Corradi N."/>
            <person name="Roux C."/>
            <person name="Martin F.M."/>
        </authorList>
    </citation>
    <scope>NUCLEOTIDE SEQUENCE [LARGE SCALE GENOMIC DNA]</scope>
    <source>
        <strain evidence="3 4">DAOM 227022</strain>
    </source>
</reference>
<feature type="transmembrane region" description="Helical" evidence="2">
    <location>
        <begin position="31"/>
        <end position="49"/>
    </location>
</feature>
<evidence type="ECO:0000313" key="3">
    <source>
        <dbReference type="EMBL" id="RIA88430.1"/>
    </source>
</evidence>
<feature type="coiled-coil region" evidence="1">
    <location>
        <begin position="248"/>
        <end position="289"/>
    </location>
</feature>
<protein>
    <submittedName>
        <fullName evidence="3">Uncharacterized protein</fullName>
    </submittedName>
</protein>
<keyword evidence="2" id="KW-0472">Membrane</keyword>
<dbReference type="OrthoDB" id="2344003at2759"/>
<accession>A0A397SQH6</accession>
<dbReference type="EMBL" id="QKYT01000263">
    <property type="protein sequence ID" value="RIA88430.1"/>
    <property type="molecule type" value="Genomic_DNA"/>
</dbReference>
<organism evidence="3 4">
    <name type="scientific">Glomus cerebriforme</name>
    <dbReference type="NCBI Taxonomy" id="658196"/>
    <lineage>
        <taxon>Eukaryota</taxon>
        <taxon>Fungi</taxon>
        <taxon>Fungi incertae sedis</taxon>
        <taxon>Mucoromycota</taxon>
        <taxon>Glomeromycotina</taxon>
        <taxon>Glomeromycetes</taxon>
        <taxon>Glomerales</taxon>
        <taxon>Glomeraceae</taxon>
        <taxon>Glomus</taxon>
    </lineage>
</organism>
<evidence type="ECO:0000256" key="2">
    <source>
        <dbReference type="SAM" id="Phobius"/>
    </source>
</evidence>
<keyword evidence="2" id="KW-0812">Transmembrane</keyword>
<dbReference type="Proteomes" id="UP000265703">
    <property type="component" value="Unassembled WGS sequence"/>
</dbReference>
<keyword evidence="4" id="KW-1185">Reference proteome</keyword>
<proteinExistence type="predicted"/>
<evidence type="ECO:0000256" key="1">
    <source>
        <dbReference type="SAM" id="Coils"/>
    </source>
</evidence>
<sequence length="311" mass="36172">MMDFINQMTDIIYHIRYKLPQTLQPRNVKNLFILAIAILAILLLAFSNVKPKTVSFEKFSDTTNKMFEDVNSITANTIKEQHEVECRRVASMIQRSPAFEFHGCQIATGLRKFREKIIAVGQLLQKMYSKGSEVYKLFDVEIEGMMNRLDLNQRKGKTEYFKERLKILITTIKEFRHLVEETQGSVKDAEKVRDDTEGYIMKGIREAKDFINNDLDYLGHTIDKNMVTKEILVVEKFLSHLKNTASHLEKMKNILLAYEDNLSSVSDELEDVSKENELFEVTKEDLESLKFVVLRAKDSHLKFIERTLISC</sequence>
<comment type="caution">
    <text evidence="3">The sequence shown here is derived from an EMBL/GenBank/DDBJ whole genome shotgun (WGS) entry which is preliminary data.</text>
</comment>